<dbReference type="EMBL" id="CPYI01000024">
    <property type="protein sequence ID" value="CNF58249.1"/>
    <property type="molecule type" value="Genomic_DNA"/>
</dbReference>
<dbReference type="RefSeq" id="WP_050120127.1">
    <property type="nucleotide sequence ID" value="NZ_CAWMAB010000024.1"/>
</dbReference>
<protein>
    <submittedName>
        <fullName evidence="1">Uncharacterized protein</fullName>
    </submittedName>
</protein>
<gene>
    <name evidence="1" type="ORF">ERS008491_04156</name>
</gene>
<proteinExistence type="predicted"/>
<dbReference type="Proteomes" id="UP000045824">
    <property type="component" value="Unassembled WGS sequence"/>
</dbReference>
<sequence>MFYFLRARAEKKLLKKTDKVISELESVYLDLNFFTRDDINLIELMQWTEDKLDAMAAVIEPNEDFIIEHHPELITRANVVSRIALRCAEAAVKEFQDELAGMGNILA</sequence>
<evidence type="ECO:0000313" key="1">
    <source>
        <dbReference type="EMBL" id="CNF58249.1"/>
    </source>
</evidence>
<name>A0A0T9M3U2_YERKR</name>
<reference evidence="1 2" key="1">
    <citation type="submission" date="2015-03" db="EMBL/GenBank/DDBJ databases">
        <authorList>
            <person name="Murphy D."/>
        </authorList>
    </citation>
    <scope>NUCLEOTIDE SEQUENCE [LARGE SCALE GENOMIC DNA]</scope>
    <source>
        <strain evidence="1 2">FCF326</strain>
    </source>
</reference>
<organism evidence="1 2">
    <name type="scientific">Yersinia kristensenii</name>
    <dbReference type="NCBI Taxonomy" id="28152"/>
    <lineage>
        <taxon>Bacteria</taxon>
        <taxon>Pseudomonadati</taxon>
        <taxon>Pseudomonadota</taxon>
        <taxon>Gammaproteobacteria</taxon>
        <taxon>Enterobacterales</taxon>
        <taxon>Yersiniaceae</taxon>
        <taxon>Yersinia</taxon>
    </lineage>
</organism>
<evidence type="ECO:0000313" key="2">
    <source>
        <dbReference type="Proteomes" id="UP000045824"/>
    </source>
</evidence>
<dbReference type="AlphaFoldDB" id="A0A0T9M3U2"/>
<accession>A0A0T9M3U2</accession>